<proteinExistence type="predicted"/>
<gene>
    <name evidence="1" type="ORF">Zm00014a_015700</name>
</gene>
<accession>A0A317Y7M8</accession>
<reference evidence="1" key="1">
    <citation type="journal article" date="2018" name="Nat. Genet.">
        <title>Extensive intraspecific gene order and gene structural variations between Mo17 and other maize genomes.</title>
        <authorList>
            <person name="Sun S."/>
            <person name="Zhou Y."/>
            <person name="Chen J."/>
            <person name="Shi J."/>
            <person name="Zhao H."/>
            <person name="Zhao H."/>
            <person name="Song W."/>
            <person name="Zhang M."/>
            <person name="Cui Y."/>
            <person name="Dong X."/>
            <person name="Liu H."/>
            <person name="Ma X."/>
            <person name="Jiao Y."/>
            <person name="Wang B."/>
            <person name="Wei X."/>
            <person name="Stein J.C."/>
            <person name="Glaubitz J.C."/>
            <person name="Lu F."/>
            <person name="Yu G."/>
            <person name="Liang C."/>
            <person name="Fengler K."/>
            <person name="Li B."/>
            <person name="Rafalski A."/>
            <person name="Schnable P.S."/>
            <person name="Ware D.H."/>
            <person name="Buckler E.S."/>
            <person name="Lai J."/>
        </authorList>
    </citation>
    <scope>NUCLEOTIDE SEQUENCE [LARGE SCALE GENOMIC DNA]</scope>
    <source>
        <tissue evidence="1">Seedling</tissue>
    </source>
</reference>
<protein>
    <submittedName>
        <fullName evidence="1">Uncharacterized protein</fullName>
    </submittedName>
</protein>
<comment type="caution">
    <text evidence="1">The sequence shown here is derived from an EMBL/GenBank/DDBJ whole genome shotgun (WGS) entry which is preliminary data.</text>
</comment>
<dbReference type="EMBL" id="NCVQ01000001">
    <property type="protein sequence ID" value="PWZ54687.1"/>
    <property type="molecule type" value="Genomic_DNA"/>
</dbReference>
<sequence>MELDHVEGIRRSSRLESNDEMKIADKATTRAMAKDAFMNKGMNSNPFSVLNTENSVLMTVAPDLGIVLGNSSTESVVNLELIKSLELSRKSLAIQSVKIPLGPSLQVVSDSEMDKLIQNEEECNELTDLDNVMVLRKGRKICHKKSAKKKKRILLLKLGIHIIKGR</sequence>
<evidence type="ECO:0000313" key="1">
    <source>
        <dbReference type="EMBL" id="PWZ54687.1"/>
    </source>
</evidence>
<organism evidence="1">
    <name type="scientific">Zea mays</name>
    <name type="common">Maize</name>
    <dbReference type="NCBI Taxonomy" id="4577"/>
    <lineage>
        <taxon>Eukaryota</taxon>
        <taxon>Viridiplantae</taxon>
        <taxon>Streptophyta</taxon>
        <taxon>Embryophyta</taxon>
        <taxon>Tracheophyta</taxon>
        <taxon>Spermatophyta</taxon>
        <taxon>Magnoliopsida</taxon>
        <taxon>Liliopsida</taxon>
        <taxon>Poales</taxon>
        <taxon>Poaceae</taxon>
        <taxon>PACMAD clade</taxon>
        <taxon>Panicoideae</taxon>
        <taxon>Andropogonodae</taxon>
        <taxon>Andropogoneae</taxon>
        <taxon>Tripsacinae</taxon>
        <taxon>Zea</taxon>
    </lineage>
</organism>
<dbReference type="Proteomes" id="UP000251960">
    <property type="component" value="Chromosome 1"/>
</dbReference>
<name>A0A317Y7M8_MAIZE</name>
<dbReference type="AlphaFoldDB" id="A0A317Y7M8"/>